<keyword evidence="13" id="KW-1185">Reference proteome</keyword>
<evidence type="ECO:0000256" key="5">
    <source>
        <dbReference type="ARBA" id="ARBA00022917"/>
    </source>
</evidence>
<dbReference type="Gene3D" id="3.90.550.10">
    <property type="entry name" value="Spore Coat Polysaccharide Biosynthesis Protein SpsA, Chain A"/>
    <property type="match status" value="1"/>
</dbReference>
<dbReference type="InterPro" id="IPR056764">
    <property type="entry name" value="LbH_EIF2B3/5"/>
</dbReference>
<dbReference type="OrthoDB" id="10250549at2759"/>
<accession>A0A4Y2H538</accession>
<dbReference type="PANTHER" id="PTHR45989:SF1">
    <property type="entry name" value="TRANSLATION INITIATION FACTOR EIF-2B SUBUNIT GAMMA"/>
    <property type="match status" value="1"/>
</dbReference>
<dbReference type="AlphaFoldDB" id="A0A4Y2H538"/>
<evidence type="ECO:0000313" key="13">
    <source>
        <dbReference type="Proteomes" id="UP000499080"/>
    </source>
</evidence>
<evidence type="ECO:0000313" key="12">
    <source>
        <dbReference type="EMBL" id="GBM59434.1"/>
    </source>
</evidence>
<evidence type="ECO:0000256" key="1">
    <source>
        <dbReference type="ARBA" id="ARBA00004514"/>
    </source>
</evidence>
<sequence>MEFQAVIMAAGTGSRMREITSGIPKCLLPVGNVPLIMCSLNIVKKAGFSSAIVIVRENEKVKIQSAIEDKFGLKLDIIAIPKNEDWGTADSLRYIKDKIKSHVVVLSCDIISDFNLQNMLNVHRCQGSSLTILLVPFLKSLKEADMPGSKKKCKFERDVIAMDSNGKLIFINSEADFEETVPFKLSILEQNSEVKVYSNLMDAHVYIIKKDLVNFIVNNEHISTLKGEFLPAAVKKQFTSKKQNDKVECEASLSSLLNQDWIDLKKLAFDLSSAFSGRILKPALEDELICFSYIDRDCFCTRINTLVAYADINKKITKNFSIMGVEPIKTHQYPKSQVDAESVVGENSELLAKASIKQTALGSNCKLSEKVKMTNSIVMDNVTFGKECSIQNSIICSNVVLEDNCSFKNSIIGPDQTIKTLTKLNSEILHGSEHLMQI</sequence>
<evidence type="ECO:0000256" key="9">
    <source>
        <dbReference type="ARBA" id="ARBA00046432"/>
    </source>
</evidence>
<dbReference type="EMBL" id="BGPR01001682">
    <property type="protein sequence ID" value="GBM59434.1"/>
    <property type="molecule type" value="Genomic_DNA"/>
</dbReference>
<dbReference type="Proteomes" id="UP000499080">
    <property type="component" value="Unassembled WGS sequence"/>
</dbReference>
<evidence type="ECO:0000256" key="7">
    <source>
        <dbReference type="ARBA" id="ARBA00044229"/>
    </source>
</evidence>
<dbReference type="GO" id="GO:0002183">
    <property type="term" value="P:cytoplasmic translational initiation"/>
    <property type="evidence" value="ECO:0007669"/>
    <property type="project" value="TreeGrafter"/>
</dbReference>
<evidence type="ECO:0000256" key="3">
    <source>
        <dbReference type="ARBA" id="ARBA00022490"/>
    </source>
</evidence>
<organism evidence="12 13">
    <name type="scientific">Araneus ventricosus</name>
    <name type="common">Orbweaver spider</name>
    <name type="synonym">Epeira ventricosa</name>
    <dbReference type="NCBI Taxonomy" id="182803"/>
    <lineage>
        <taxon>Eukaryota</taxon>
        <taxon>Metazoa</taxon>
        <taxon>Ecdysozoa</taxon>
        <taxon>Arthropoda</taxon>
        <taxon>Chelicerata</taxon>
        <taxon>Arachnida</taxon>
        <taxon>Araneae</taxon>
        <taxon>Araneomorphae</taxon>
        <taxon>Entelegynae</taxon>
        <taxon>Araneoidea</taxon>
        <taxon>Araneidae</taxon>
        <taxon>Araneus</taxon>
    </lineage>
</organism>
<dbReference type="PANTHER" id="PTHR45989">
    <property type="entry name" value="TRANSLATION INITIATION FACTOR EIF-2B SUBUNIT GAMMA"/>
    <property type="match status" value="1"/>
</dbReference>
<comment type="similarity">
    <text evidence="2">Belongs to the eIF-2B gamma/epsilon subunits family.</text>
</comment>
<comment type="caution">
    <text evidence="12">The sequence shown here is derived from an EMBL/GenBank/DDBJ whole genome shotgun (WGS) entry which is preliminary data.</text>
</comment>
<comment type="subunit">
    <text evidence="9">Component of the translation initiation factor 2B (eIF2B) complex which is a heterodecamer of two sets of five different subunits: alpha, beta, gamma, delta and epsilon. Subunits alpha, beta and delta comprise a regulatory subcomplex and subunits epsilon and gamma comprise a catalytic subcomplex. Within the complex, the hexameric regulatory complex resides at the center, with the two heterodimeric catalytic subcomplexes bound on opposite sides.</text>
</comment>
<proteinExistence type="inferred from homology"/>
<evidence type="ECO:0000256" key="8">
    <source>
        <dbReference type="ARBA" id="ARBA00045373"/>
    </source>
</evidence>
<dbReference type="GO" id="GO:0005085">
    <property type="term" value="F:guanyl-nucleotide exchange factor activity"/>
    <property type="evidence" value="ECO:0007669"/>
    <property type="project" value="TreeGrafter"/>
</dbReference>
<gene>
    <name evidence="12" type="primary">Eif2b3</name>
    <name evidence="12" type="ORF">AVEN_117638_1</name>
</gene>
<comment type="subcellular location">
    <subcellularLocation>
        <location evidence="1">Cytoplasm</location>
        <location evidence="1">Cytosol</location>
    </subcellularLocation>
</comment>
<evidence type="ECO:0000256" key="2">
    <source>
        <dbReference type="ARBA" id="ARBA00007878"/>
    </source>
</evidence>
<name>A0A4Y2H538_ARAVE</name>
<dbReference type="CDD" id="cd04198">
    <property type="entry name" value="eIF-2B_gamma_N"/>
    <property type="match status" value="1"/>
</dbReference>
<dbReference type="GO" id="GO:0003743">
    <property type="term" value="F:translation initiation factor activity"/>
    <property type="evidence" value="ECO:0007669"/>
    <property type="project" value="UniProtKB-KW"/>
</dbReference>
<feature type="domain" description="EIF2B subunit epsilon/gamma LbH" evidence="11">
    <location>
        <begin position="335"/>
        <end position="418"/>
    </location>
</feature>
<dbReference type="Pfam" id="PF25084">
    <property type="entry name" value="LbH_EIF2B"/>
    <property type="match status" value="1"/>
</dbReference>
<dbReference type="SUPFAM" id="SSF53448">
    <property type="entry name" value="Nucleotide-diphospho-sugar transferases"/>
    <property type="match status" value="1"/>
</dbReference>
<evidence type="ECO:0000259" key="11">
    <source>
        <dbReference type="Pfam" id="PF25084"/>
    </source>
</evidence>
<evidence type="ECO:0000256" key="6">
    <source>
        <dbReference type="ARBA" id="ARBA00044196"/>
    </source>
</evidence>
<dbReference type="Pfam" id="PF00483">
    <property type="entry name" value="NTP_transferase"/>
    <property type="match status" value="1"/>
</dbReference>
<dbReference type="GO" id="GO:0005851">
    <property type="term" value="C:eukaryotic translation initiation factor 2B complex"/>
    <property type="evidence" value="ECO:0007669"/>
    <property type="project" value="TreeGrafter"/>
</dbReference>
<reference evidence="12 13" key="1">
    <citation type="journal article" date="2019" name="Sci. Rep.">
        <title>Orb-weaving spider Araneus ventricosus genome elucidates the spidroin gene catalogue.</title>
        <authorList>
            <person name="Kono N."/>
            <person name="Nakamura H."/>
            <person name="Ohtoshi R."/>
            <person name="Moran D.A.P."/>
            <person name="Shinohara A."/>
            <person name="Yoshida Y."/>
            <person name="Fujiwara M."/>
            <person name="Mori M."/>
            <person name="Tomita M."/>
            <person name="Arakawa K."/>
        </authorList>
    </citation>
    <scope>NUCLEOTIDE SEQUENCE [LARGE SCALE GENOMIC DNA]</scope>
</reference>
<dbReference type="GO" id="GO:0005829">
    <property type="term" value="C:cytosol"/>
    <property type="evidence" value="ECO:0007669"/>
    <property type="project" value="UniProtKB-SubCell"/>
</dbReference>
<keyword evidence="5" id="KW-0648">Protein biosynthesis</keyword>
<protein>
    <recommendedName>
        <fullName evidence="6">Translation initiation factor eIF2B subunit gamma</fullName>
    </recommendedName>
    <alternativeName>
        <fullName evidence="7">eIF2B GDP-GTP exchange factor subunit gamma</fullName>
    </alternativeName>
</protein>
<dbReference type="InterPro" id="IPR051960">
    <property type="entry name" value="eIF2B_gamma"/>
</dbReference>
<evidence type="ECO:0000259" key="10">
    <source>
        <dbReference type="Pfam" id="PF00483"/>
    </source>
</evidence>
<keyword evidence="3" id="KW-0963">Cytoplasm</keyword>
<dbReference type="Gene3D" id="2.160.10.10">
    <property type="entry name" value="Hexapeptide repeat proteins"/>
    <property type="match status" value="1"/>
</dbReference>
<dbReference type="InterPro" id="IPR005835">
    <property type="entry name" value="NTP_transferase_dom"/>
</dbReference>
<dbReference type="InterPro" id="IPR029044">
    <property type="entry name" value="Nucleotide-diphossugar_trans"/>
</dbReference>
<evidence type="ECO:0000256" key="4">
    <source>
        <dbReference type="ARBA" id="ARBA00022540"/>
    </source>
</evidence>
<keyword evidence="4 12" id="KW-0396">Initiation factor</keyword>
<comment type="function">
    <text evidence="8">Acts as a component of the translation initiation factor 2B (eIF2B) complex, which catalyzes the exchange of GDP for GTP on the eukaryotic initiation factor 2 (eIF2) complex gamma subunit. Its guanine nucleotide exchange factor activity is repressed when bound to eIF2 complex phosphorylated on the alpha subunit, thereby limiting the amount of methionyl-initiator methionine tRNA available to the ribosome and consequently global translation is repressed.</text>
</comment>
<feature type="domain" description="Nucleotidyl transferase" evidence="10">
    <location>
        <begin position="5"/>
        <end position="135"/>
    </location>
</feature>